<dbReference type="Proteomes" id="UP000019150">
    <property type="component" value="Chromosome"/>
</dbReference>
<comment type="subcellular location">
    <subcellularLocation>
        <location evidence="1">Cell membrane</location>
        <topology evidence="1">Multi-pass membrane protein</topology>
    </subcellularLocation>
</comment>
<feature type="transmembrane region" description="Helical" evidence="6">
    <location>
        <begin position="309"/>
        <end position="331"/>
    </location>
</feature>
<name>W5TQR5_9NOCA</name>
<proteinExistence type="predicted"/>
<feature type="transmembrane region" description="Helical" evidence="6">
    <location>
        <begin position="81"/>
        <end position="99"/>
    </location>
</feature>
<dbReference type="InterPro" id="IPR020846">
    <property type="entry name" value="MFS_dom"/>
</dbReference>
<feature type="transmembrane region" description="Helical" evidence="6">
    <location>
        <begin position="231"/>
        <end position="249"/>
    </location>
</feature>
<keyword evidence="2" id="KW-0813">Transport</keyword>
<keyword evidence="3 6" id="KW-0812">Transmembrane</keyword>
<dbReference type="Pfam" id="PF07690">
    <property type="entry name" value="MFS_1"/>
    <property type="match status" value="1"/>
</dbReference>
<dbReference type="SUPFAM" id="SSF103473">
    <property type="entry name" value="MFS general substrate transporter"/>
    <property type="match status" value="1"/>
</dbReference>
<feature type="transmembrane region" description="Helical" evidence="6">
    <location>
        <begin position="166"/>
        <end position="188"/>
    </location>
</feature>
<dbReference type="eggNOG" id="COG0477">
    <property type="taxonomic scope" value="Bacteria"/>
</dbReference>
<evidence type="ECO:0000259" key="7">
    <source>
        <dbReference type="PROSITE" id="PS50850"/>
    </source>
</evidence>
<dbReference type="PANTHER" id="PTHR23501">
    <property type="entry name" value="MAJOR FACILITATOR SUPERFAMILY"/>
    <property type="match status" value="1"/>
</dbReference>
<feature type="transmembrane region" description="Helical" evidence="6">
    <location>
        <begin position="436"/>
        <end position="455"/>
    </location>
</feature>
<feature type="transmembrane region" description="Helical" evidence="6">
    <location>
        <begin position="396"/>
        <end position="416"/>
    </location>
</feature>
<feature type="transmembrane region" description="Helical" evidence="6">
    <location>
        <begin position="47"/>
        <end position="69"/>
    </location>
</feature>
<feature type="transmembrane region" description="Helical" evidence="6">
    <location>
        <begin position="105"/>
        <end position="126"/>
    </location>
</feature>
<evidence type="ECO:0000256" key="2">
    <source>
        <dbReference type="ARBA" id="ARBA00022448"/>
    </source>
</evidence>
<evidence type="ECO:0000256" key="4">
    <source>
        <dbReference type="ARBA" id="ARBA00022989"/>
    </source>
</evidence>
<dbReference type="InterPro" id="IPR036259">
    <property type="entry name" value="MFS_trans_sf"/>
</dbReference>
<sequence length="464" mass="46713">MTETSPVTARIGRPAVGALGILALAAGTLQSVVDPALPLLQRELGIGPGAGALVSIMMLITGAVITPIAGTLGDRYGGKRVLVRVMTVVAVGGSISGLAPNLPVLLLGQVLQGAMIGALPLSFILVRKYLPQGASQVAIGVVAGLFVGGGLVGMLMAGPVAHALSWHWMFVLPTLVMALATLVVHRLVPHDPPHRSDAGIDWLGMALFGAALVALMVGLEIASGAGTSLPVIALVVVVVVMLGIGWVTVERTTTAPMVDLRMLAMPAMWRACALTFLISVGSAAAIFLVPQLFGTDAGTYGFGADTTEIGRFLMPAAIAGTVAGPIAGVATRRFGARAVVFAGIAVAGGALIALGLLHDTLWHVIVAKALVSLAAGAGTTALLAGTATAVDQGDTGIATSLLMVTRVIGTAVGVQVNGAILTASTPPGSDHPAESAFVTGFIAAGVITATALFIVRFTKNEVRV</sequence>
<dbReference type="EMBL" id="CP006850">
    <property type="protein sequence ID" value="AHH21459.1"/>
    <property type="molecule type" value="Genomic_DNA"/>
</dbReference>
<protein>
    <submittedName>
        <fullName evidence="8">Major facilitator superfamily transporter</fullName>
    </submittedName>
</protein>
<gene>
    <name evidence="8" type="ORF">NONO_c66920</name>
</gene>
<organism evidence="8 9">
    <name type="scientific">Nocardia nova SH22a</name>
    <dbReference type="NCBI Taxonomy" id="1415166"/>
    <lineage>
        <taxon>Bacteria</taxon>
        <taxon>Bacillati</taxon>
        <taxon>Actinomycetota</taxon>
        <taxon>Actinomycetes</taxon>
        <taxon>Mycobacteriales</taxon>
        <taxon>Nocardiaceae</taxon>
        <taxon>Nocardia</taxon>
    </lineage>
</organism>
<dbReference type="OrthoDB" id="4484751at2"/>
<keyword evidence="9" id="KW-1185">Reference proteome</keyword>
<dbReference type="InterPro" id="IPR011701">
    <property type="entry name" value="MFS"/>
</dbReference>
<accession>W5TQR5</accession>
<keyword evidence="5 6" id="KW-0472">Membrane</keyword>
<dbReference type="KEGG" id="nno:NONO_c66920"/>
<evidence type="ECO:0000313" key="8">
    <source>
        <dbReference type="EMBL" id="AHH21459.1"/>
    </source>
</evidence>
<dbReference type="RefSeq" id="WP_025352763.1">
    <property type="nucleotide sequence ID" value="NZ_CP006850.1"/>
</dbReference>
<feature type="transmembrane region" description="Helical" evidence="6">
    <location>
        <begin position="338"/>
        <end position="356"/>
    </location>
</feature>
<feature type="domain" description="Major facilitator superfamily (MFS) profile" evidence="7">
    <location>
        <begin position="15"/>
        <end position="463"/>
    </location>
</feature>
<dbReference type="PATRIC" id="fig|1415166.3.peg.6873"/>
<dbReference type="AlphaFoldDB" id="W5TQR5"/>
<evidence type="ECO:0000256" key="6">
    <source>
        <dbReference type="SAM" id="Phobius"/>
    </source>
</evidence>
<dbReference type="GO" id="GO:0005886">
    <property type="term" value="C:plasma membrane"/>
    <property type="evidence" value="ECO:0007669"/>
    <property type="project" value="UniProtKB-SubCell"/>
</dbReference>
<dbReference type="GO" id="GO:0022857">
    <property type="term" value="F:transmembrane transporter activity"/>
    <property type="evidence" value="ECO:0007669"/>
    <property type="project" value="InterPro"/>
</dbReference>
<dbReference type="PROSITE" id="PS50850">
    <property type="entry name" value="MFS"/>
    <property type="match status" value="1"/>
</dbReference>
<evidence type="ECO:0000313" key="9">
    <source>
        <dbReference type="Proteomes" id="UP000019150"/>
    </source>
</evidence>
<feature type="transmembrane region" description="Helical" evidence="6">
    <location>
        <begin position="362"/>
        <end position="384"/>
    </location>
</feature>
<evidence type="ECO:0000256" key="3">
    <source>
        <dbReference type="ARBA" id="ARBA00022692"/>
    </source>
</evidence>
<feature type="transmembrane region" description="Helical" evidence="6">
    <location>
        <begin position="138"/>
        <end position="160"/>
    </location>
</feature>
<keyword evidence="4 6" id="KW-1133">Transmembrane helix</keyword>
<dbReference type="HOGENOM" id="CLU_000960_34_2_11"/>
<dbReference type="Gene3D" id="1.20.1250.20">
    <property type="entry name" value="MFS general substrate transporter like domains"/>
    <property type="match status" value="2"/>
</dbReference>
<feature type="transmembrane region" description="Helical" evidence="6">
    <location>
        <begin position="269"/>
        <end position="289"/>
    </location>
</feature>
<dbReference type="STRING" id="1415166.NONO_c66920"/>
<evidence type="ECO:0000256" key="1">
    <source>
        <dbReference type="ARBA" id="ARBA00004651"/>
    </source>
</evidence>
<dbReference type="PANTHER" id="PTHR23501:SF197">
    <property type="entry name" value="COMD"/>
    <property type="match status" value="1"/>
</dbReference>
<feature type="transmembrane region" description="Helical" evidence="6">
    <location>
        <begin position="200"/>
        <end position="219"/>
    </location>
</feature>
<reference evidence="8 9" key="1">
    <citation type="journal article" date="2014" name="Appl. Environ. Microbiol.">
        <title>Insights into the Microbial Degradation of Rubber and Gutta-Percha by Analysis of the Complete Genome of Nocardia nova SH22a.</title>
        <authorList>
            <person name="Luo Q."/>
            <person name="Hiessl S."/>
            <person name="Poehlein A."/>
            <person name="Daniel R."/>
            <person name="Steinbuchel A."/>
        </authorList>
    </citation>
    <scope>NUCLEOTIDE SEQUENCE [LARGE SCALE GENOMIC DNA]</scope>
    <source>
        <strain evidence="8">SH22a</strain>
    </source>
</reference>
<evidence type="ECO:0000256" key="5">
    <source>
        <dbReference type="ARBA" id="ARBA00023136"/>
    </source>
</evidence>